<dbReference type="RefSeq" id="WP_268115766.1">
    <property type="nucleotide sequence ID" value="NZ_CP113524.1"/>
</dbReference>
<reference evidence="1" key="1">
    <citation type="submission" date="2022-11" db="EMBL/GenBank/DDBJ databases">
        <title>Lacrimispora xylanolytica sy1, complete genome.</title>
        <authorList>
            <person name="Choi S."/>
        </authorList>
    </citation>
    <scope>NUCLEOTIDE SEQUENCE</scope>
    <source>
        <strain evidence="1">Sy1</strain>
    </source>
</reference>
<evidence type="ECO:0000313" key="2">
    <source>
        <dbReference type="Proteomes" id="UP001163115"/>
    </source>
</evidence>
<name>A0ABY7AEH0_9FIRM</name>
<dbReference type="EMBL" id="CP113524">
    <property type="protein sequence ID" value="WAJ24784.1"/>
    <property type="molecule type" value="Genomic_DNA"/>
</dbReference>
<sequence length="329" mass="35823">MAKYGVTNAAGGGGIGSDEVSVTKEYVLNGKTYVGSDTDDEIGIGKMVNNGTTANQSLNAGNSINIKKGYHAQDFTVTANSLASQTSATALTNEIIGGKTAWVNGKKITGTIPIQNADTDGDRVWATNASNWAGTFNVGVRNGYYLNGVNWVRYDVPTFRPENIKKGVNIGGVIGTWEGWVPTPQDLYLTGNNYARWYTDYNTGAEDILIFDSGQITYEAAWKKSLDIKTTNTINLAGYSKLICEGSFNFQTGVQAENSASMRIYYTKDLGKTWTQIGVIYLSQFTTHTYVEIPFTPQAITYPIRLVISENFGNLGGRVNGSIRRIRLS</sequence>
<accession>A0ABY7AEH0</accession>
<keyword evidence="2" id="KW-1185">Reference proteome</keyword>
<proteinExistence type="predicted"/>
<dbReference type="Gene3D" id="2.60.120.260">
    <property type="entry name" value="Galactose-binding domain-like"/>
    <property type="match status" value="1"/>
</dbReference>
<evidence type="ECO:0000313" key="1">
    <source>
        <dbReference type="EMBL" id="WAJ24784.1"/>
    </source>
</evidence>
<organism evidence="1 2">
    <name type="scientific">Lacrimispora xylanolytica</name>
    <dbReference type="NCBI Taxonomy" id="29375"/>
    <lineage>
        <taxon>Bacteria</taxon>
        <taxon>Bacillati</taxon>
        <taxon>Bacillota</taxon>
        <taxon>Clostridia</taxon>
        <taxon>Lachnospirales</taxon>
        <taxon>Lachnospiraceae</taxon>
        <taxon>Lacrimispora</taxon>
    </lineage>
</organism>
<gene>
    <name evidence="1" type="ORF">OW255_04565</name>
</gene>
<dbReference type="Proteomes" id="UP001163115">
    <property type="component" value="Chromosome"/>
</dbReference>
<protein>
    <submittedName>
        <fullName evidence="1">Uncharacterized protein</fullName>
    </submittedName>
</protein>